<keyword evidence="4" id="KW-1185">Reference proteome</keyword>
<dbReference type="SUPFAM" id="SSF53474">
    <property type="entry name" value="alpha/beta-Hydrolases"/>
    <property type="match status" value="1"/>
</dbReference>
<evidence type="ECO:0000313" key="4">
    <source>
        <dbReference type="Proteomes" id="UP000279259"/>
    </source>
</evidence>
<dbReference type="InterPro" id="IPR050471">
    <property type="entry name" value="AB_hydrolase"/>
</dbReference>
<reference evidence="3 4" key="1">
    <citation type="submission" date="2018-11" db="EMBL/GenBank/DDBJ databases">
        <title>Genome sequence of Saitozyma podzolica DSM 27192.</title>
        <authorList>
            <person name="Aliyu H."/>
            <person name="Gorte O."/>
            <person name="Ochsenreither K."/>
        </authorList>
    </citation>
    <scope>NUCLEOTIDE SEQUENCE [LARGE SCALE GENOMIC DNA]</scope>
    <source>
        <strain evidence="3 4">DSM 27192</strain>
    </source>
</reference>
<feature type="compositionally biased region" description="Low complexity" evidence="1">
    <location>
        <begin position="299"/>
        <end position="309"/>
    </location>
</feature>
<organism evidence="3 4">
    <name type="scientific">Saitozyma podzolica</name>
    <dbReference type="NCBI Taxonomy" id="1890683"/>
    <lineage>
        <taxon>Eukaryota</taxon>
        <taxon>Fungi</taxon>
        <taxon>Dikarya</taxon>
        <taxon>Basidiomycota</taxon>
        <taxon>Agaricomycotina</taxon>
        <taxon>Tremellomycetes</taxon>
        <taxon>Tremellales</taxon>
        <taxon>Trimorphomycetaceae</taxon>
        <taxon>Saitozyma</taxon>
    </lineage>
</organism>
<accession>A0A427YSA9</accession>
<feature type="compositionally biased region" description="Low complexity" evidence="1">
    <location>
        <begin position="147"/>
        <end position="165"/>
    </location>
</feature>
<evidence type="ECO:0000259" key="2">
    <source>
        <dbReference type="Pfam" id="PF00561"/>
    </source>
</evidence>
<sequence>MSSARFAALAPPTPLTPPLTFQPNGPQRSTWLTPSPPGPSTPRARTTPRDYIYDASSGSDGETSNASAGWRSYGARVGENELEGRRYRVDGRSSGQRRASGDEEISDASDEGSEVESRPRSRPLSRSPRSGKTPNGRSTPSRREAVTPRTTPPSSSTPLRQLLVDPPDPDPDSNSPQSSLTATSASPSGSGSGSGTSPSSALSIDDIIRKHSPEVIGASRDAARRAQRAHAREDGAMEAAKQRARAEMGLDPEPDEGAGRPIPRTPVSPPKSRRRGGTISPRAAREGRRAVAETHTGTETETGTGTETGSDSAAADIRREVRAVTPGLRDRGECPSPSGLDTESRQIAVYLRSPHLNTILHIPVLRSSPSFPSLRVSLAQVGSPTGHPVLVFLGLGCVRYLIALFDELASAFGLRLICIDRWGFGKTGMIDQSERDPMAWVDIVDEVLRELGVEGYHLLAHSAGTPYAMALAKRFPERVRGGVHLLAPWVSADIDGGYKWLKWVPNRVIKTAIAADWHLQSYFLGKAPSITHKPVENVVERTPTPTPTSESTPSRSRQSAEKEMRNSNSPKSPAPTLVGSPKPAKRTPSLIKRASRIMRPSSSRGGSLPAIPTISAPINLSPLRASSSSILGSNDAPPDLSTKDLLRGNHSYEVPDFGPGEGFDAFPLDLKYALPLTPSSIPFIQHSQRSSTSSPLRPTTPSVLSGTSTSTRSSTSTPTGYPSTPPMGPAFMLALSQASHAESEPGTTADLLSIVLGRRDRDRDRDPNRRSDRKPLGSTPADMYEDVPHRCKVWYGTEDDKVSEKSMRWLEAKLDAEVEMVRGEGHNLMTAPGSCVRCLRVWRGREGRGGMGRGGSICGVGGDVVGVGAGDGMREAVSDWGSRGEAIR</sequence>
<dbReference type="PANTHER" id="PTHR43433">
    <property type="entry name" value="HYDROLASE, ALPHA/BETA FOLD FAMILY PROTEIN"/>
    <property type="match status" value="1"/>
</dbReference>
<feature type="compositionally biased region" description="Acidic residues" evidence="1">
    <location>
        <begin position="102"/>
        <end position="114"/>
    </location>
</feature>
<feature type="compositionally biased region" description="Low complexity" evidence="1">
    <location>
        <begin position="687"/>
        <end position="722"/>
    </location>
</feature>
<dbReference type="AlphaFoldDB" id="A0A427YSA9"/>
<dbReference type="InterPro" id="IPR029058">
    <property type="entry name" value="AB_hydrolase_fold"/>
</dbReference>
<feature type="compositionally biased region" description="Polar residues" evidence="1">
    <location>
        <begin position="56"/>
        <end position="67"/>
    </location>
</feature>
<name>A0A427YSA9_9TREE</name>
<feature type="compositionally biased region" description="Low complexity" evidence="1">
    <location>
        <begin position="540"/>
        <end position="557"/>
    </location>
</feature>
<feature type="region of interest" description="Disordered" evidence="1">
    <location>
        <begin position="534"/>
        <end position="613"/>
    </location>
</feature>
<feature type="region of interest" description="Disordered" evidence="1">
    <location>
        <begin position="686"/>
        <end position="784"/>
    </location>
</feature>
<feature type="compositionally biased region" description="Basic and acidic residues" evidence="1">
    <location>
        <begin position="78"/>
        <end position="91"/>
    </location>
</feature>
<dbReference type="OrthoDB" id="435520at2759"/>
<protein>
    <recommendedName>
        <fullName evidence="2">AB hydrolase-1 domain-containing protein</fullName>
    </recommendedName>
</protein>
<feature type="region of interest" description="Disordered" evidence="1">
    <location>
        <begin position="322"/>
        <end position="341"/>
    </location>
</feature>
<feature type="compositionally biased region" description="Basic and acidic residues" evidence="1">
    <location>
        <begin position="230"/>
        <end position="248"/>
    </location>
</feature>
<comment type="caution">
    <text evidence="3">The sequence shown here is derived from an EMBL/GenBank/DDBJ whole genome shotgun (WGS) entry which is preliminary data.</text>
</comment>
<dbReference type="Pfam" id="PF00561">
    <property type="entry name" value="Abhydrolase_1"/>
    <property type="match status" value="1"/>
</dbReference>
<evidence type="ECO:0000256" key="1">
    <source>
        <dbReference type="SAM" id="MobiDB-lite"/>
    </source>
</evidence>
<evidence type="ECO:0000313" key="3">
    <source>
        <dbReference type="EMBL" id="RSH93980.1"/>
    </source>
</evidence>
<feature type="compositionally biased region" description="Low complexity" evidence="1">
    <location>
        <begin position="172"/>
        <end position="203"/>
    </location>
</feature>
<gene>
    <name evidence="3" type="ORF">EHS25_006633</name>
</gene>
<feature type="compositionally biased region" description="Basic and acidic residues" evidence="1">
    <location>
        <begin position="757"/>
        <end position="775"/>
    </location>
</feature>
<feature type="region of interest" description="Disordered" evidence="1">
    <location>
        <begin position="1"/>
        <end position="317"/>
    </location>
</feature>
<dbReference type="STRING" id="1890683.A0A427YSA9"/>
<dbReference type="Gene3D" id="3.40.50.1820">
    <property type="entry name" value="alpha/beta hydrolase"/>
    <property type="match status" value="1"/>
</dbReference>
<proteinExistence type="predicted"/>
<dbReference type="PANTHER" id="PTHR43433:SF10">
    <property type="entry name" value="AB HYDROLASE-1 DOMAIN-CONTAINING PROTEIN"/>
    <property type="match status" value="1"/>
</dbReference>
<dbReference type="InterPro" id="IPR000073">
    <property type="entry name" value="AB_hydrolase_1"/>
</dbReference>
<feature type="compositionally biased region" description="Polar residues" evidence="1">
    <location>
        <begin position="21"/>
        <end position="33"/>
    </location>
</feature>
<feature type="compositionally biased region" description="Basic and acidic residues" evidence="1">
    <location>
        <begin position="283"/>
        <end position="298"/>
    </location>
</feature>
<feature type="compositionally biased region" description="Basic and acidic residues" evidence="1">
    <location>
        <begin position="322"/>
        <end position="333"/>
    </location>
</feature>
<dbReference type="Proteomes" id="UP000279259">
    <property type="component" value="Unassembled WGS sequence"/>
</dbReference>
<feature type="domain" description="AB hydrolase-1" evidence="2">
    <location>
        <begin position="399"/>
        <end position="511"/>
    </location>
</feature>
<dbReference type="EMBL" id="RSCD01000003">
    <property type="protein sequence ID" value="RSH93980.1"/>
    <property type="molecule type" value="Genomic_DNA"/>
</dbReference>